<dbReference type="EMBL" id="CM001223">
    <property type="protein sequence ID" value="KEH21642.1"/>
    <property type="molecule type" value="Genomic_DNA"/>
</dbReference>
<reference evidence="2 4" key="2">
    <citation type="journal article" date="2014" name="BMC Genomics">
        <title>An improved genome release (version Mt4.0) for the model legume Medicago truncatula.</title>
        <authorList>
            <person name="Tang H."/>
            <person name="Krishnakumar V."/>
            <person name="Bidwell S."/>
            <person name="Rosen B."/>
            <person name="Chan A."/>
            <person name="Zhou S."/>
            <person name="Gentzbittel L."/>
            <person name="Childs K.L."/>
            <person name="Yandell M."/>
            <person name="Gundlach H."/>
            <person name="Mayer K.F."/>
            <person name="Schwartz D.C."/>
            <person name="Town C.D."/>
        </authorList>
    </citation>
    <scope>GENOME REANNOTATION</scope>
    <source>
        <strain evidence="2">A17</strain>
        <strain evidence="3 4">cv. Jemalong A17</strain>
    </source>
</reference>
<dbReference type="HOGENOM" id="CLU_2501371_0_0_1"/>
<accession>A0A072TW14</accession>
<gene>
    <name evidence="2" type="ordered locus">MTR_7g012605</name>
</gene>
<dbReference type="Proteomes" id="UP000002051">
    <property type="component" value="Unassembled WGS sequence"/>
</dbReference>
<evidence type="ECO:0000313" key="3">
    <source>
        <dbReference type="EnsemblPlants" id="KEH21642"/>
    </source>
</evidence>
<feature type="transmembrane region" description="Helical" evidence="1">
    <location>
        <begin position="47"/>
        <end position="78"/>
    </location>
</feature>
<keyword evidence="1" id="KW-0472">Membrane</keyword>
<reference evidence="3" key="3">
    <citation type="submission" date="2015-04" db="UniProtKB">
        <authorList>
            <consortium name="EnsemblPlants"/>
        </authorList>
    </citation>
    <scope>IDENTIFICATION</scope>
    <source>
        <strain evidence="3">cv. Jemalong A17</strain>
    </source>
</reference>
<keyword evidence="4" id="KW-1185">Reference proteome</keyword>
<sequence>MRRFILKISGGSSTNKTVQSCANFKSSGDASASPHLYVAPPLPHGSLILLLVFTLVALILFLFLIIISGSLIWLLFYFKGDKPELA</sequence>
<organism evidence="2 4">
    <name type="scientific">Medicago truncatula</name>
    <name type="common">Barrel medic</name>
    <name type="synonym">Medicago tribuloides</name>
    <dbReference type="NCBI Taxonomy" id="3880"/>
    <lineage>
        <taxon>Eukaryota</taxon>
        <taxon>Viridiplantae</taxon>
        <taxon>Streptophyta</taxon>
        <taxon>Embryophyta</taxon>
        <taxon>Tracheophyta</taxon>
        <taxon>Spermatophyta</taxon>
        <taxon>Magnoliopsida</taxon>
        <taxon>eudicotyledons</taxon>
        <taxon>Gunneridae</taxon>
        <taxon>Pentapetalae</taxon>
        <taxon>rosids</taxon>
        <taxon>fabids</taxon>
        <taxon>Fabales</taxon>
        <taxon>Fabaceae</taxon>
        <taxon>Papilionoideae</taxon>
        <taxon>50 kb inversion clade</taxon>
        <taxon>NPAAA clade</taxon>
        <taxon>Hologalegina</taxon>
        <taxon>IRL clade</taxon>
        <taxon>Trifolieae</taxon>
        <taxon>Medicago</taxon>
    </lineage>
</organism>
<proteinExistence type="predicted"/>
<evidence type="ECO:0000313" key="2">
    <source>
        <dbReference type="EMBL" id="KEH21642.1"/>
    </source>
</evidence>
<dbReference type="EnsemblPlants" id="KEH21642">
    <property type="protein sequence ID" value="KEH21642"/>
    <property type="gene ID" value="MTR_7g012605"/>
</dbReference>
<keyword evidence="1" id="KW-1133">Transmembrane helix</keyword>
<reference evidence="2 4" key="1">
    <citation type="journal article" date="2011" name="Nature">
        <title>The Medicago genome provides insight into the evolution of rhizobial symbioses.</title>
        <authorList>
            <person name="Young N.D."/>
            <person name="Debelle F."/>
            <person name="Oldroyd G.E."/>
            <person name="Geurts R."/>
            <person name="Cannon S.B."/>
            <person name="Udvardi M.K."/>
            <person name="Benedito V.A."/>
            <person name="Mayer K.F."/>
            <person name="Gouzy J."/>
            <person name="Schoof H."/>
            <person name="Van de Peer Y."/>
            <person name="Proost S."/>
            <person name="Cook D.R."/>
            <person name="Meyers B.C."/>
            <person name="Spannagl M."/>
            <person name="Cheung F."/>
            <person name="De Mita S."/>
            <person name="Krishnakumar V."/>
            <person name="Gundlach H."/>
            <person name="Zhou S."/>
            <person name="Mudge J."/>
            <person name="Bharti A.K."/>
            <person name="Murray J.D."/>
            <person name="Naoumkina M.A."/>
            <person name="Rosen B."/>
            <person name="Silverstein K.A."/>
            <person name="Tang H."/>
            <person name="Rombauts S."/>
            <person name="Zhao P.X."/>
            <person name="Zhou P."/>
            <person name="Barbe V."/>
            <person name="Bardou P."/>
            <person name="Bechner M."/>
            <person name="Bellec A."/>
            <person name="Berger A."/>
            <person name="Berges H."/>
            <person name="Bidwell S."/>
            <person name="Bisseling T."/>
            <person name="Choisne N."/>
            <person name="Couloux A."/>
            <person name="Denny R."/>
            <person name="Deshpande S."/>
            <person name="Dai X."/>
            <person name="Doyle J.J."/>
            <person name="Dudez A.M."/>
            <person name="Farmer A.D."/>
            <person name="Fouteau S."/>
            <person name="Franken C."/>
            <person name="Gibelin C."/>
            <person name="Gish J."/>
            <person name="Goldstein S."/>
            <person name="Gonzalez A.J."/>
            <person name="Green P.J."/>
            <person name="Hallab A."/>
            <person name="Hartog M."/>
            <person name="Hua A."/>
            <person name="Humphray S.J."/>
            <person name="Jeong D.H."/>
            <person name="Jing Y."/>
            <person name="Jocker A."/>
            <person name="Kenton S.M."/>
            <person name="Kim D.J."/>
            <person name="Klee K."/>
            <person name="Lai H."/>
            <person name="Lang C."/>
            <person name="Lin S."/>
            <person name="Macmil S.L."/>
            <person name="Magdelenat G."/>
            <person name="Matthews L."/>
            <person name="McCorrison J."/>
            <person name="Monaghan E.L."/>
            <person name="Mun J.H."/>
            <person name="Najar F.Z."/>
            <person name="Nicholson C."/>
            <person name="Noirot C."/>
            <person name="O'Bleness M."/>
            <person name="Paule C.R."/>
            <person name="Poulain J."/>
            <person name="Prion F."/>
            <person name="Qin B."/>
            <person name="Qu C."/>
            <person name="Retzel E.F."/>
            <person name="Riddle C."/>
            <person name="Sallet E."/>
            <person name="Samain S."/>
            <person name="Samson N."/>
            <person name="Sanders I."/>
            <person name="Saurat O."/>
            <person name="Scarpelli C."/>
            <person name="Schiex T."/>
            <person name="Segurens B."/>
            <person name="Severin A.J."/>
            <person name="Sherrier D.J."/>
            <person name="Shi R."/>
            <person name="Sims S."/>
            <person name="Singer S.R."/>
            <person name="Sinharoy S."/>
            <person name="Sterck L."/>
            <person name="Viollet A."/>
            <person name="Wang B.B."/>
            <person name="Wang K."/>
            <person name="Wang M."/>
            <person name="Wang X."/>
            <person name="Warfsmann J."/>
            <person name="Weissenbach J."/>
            <person name="White D.D."/>
            <person name="White J.D."/>
            <person name="Wiley G.B."/>
            <person name="Wincker P."/>
            <person name="Xing Y."/>
            <person name="Yang L."/>
            <person name="Yao Z."/>
            <person name="Ying F."/>
            <person name="Zhai J."/>
            <person name="Zhou L."/>
            <person name="Zuber A."/>
            <person name="Denarie J."/>
            <person name="Dixon R.A."/>
            <person name="May G.D."/>
            <person name="Schwartz D.C."/>
            <person name="Rogers J."/>
            <person name="Quetier F."/>
            <person name="Town C.D."/>
            <person name="Roe B.A."/>
        </authorList>
    </citation>
    <scope>NUCLEOTIDE SEQUENCE [LARGE SCALE GENOMIC DNA]</scope>
    <source>
        <strain evidence="2">A17</strain>
        <strain evidence="3 4">cv. Jemalong A17</strain>
    </source>
</reference>
<dbReference type="AlphaFoldDB" id="A0A072TW14"/>
<evidence type="ECO:0000313" key="4">
    <source>
        <dbReference type="Proteomes" id="UP000002051"/>
    </source>
</evidence>
<name>A0A072TW14_MEDTR</name>
<keyword evidence="1 2" id="KW-0812">Transmembrane</keyword>
<protein>
    <submittedName>
        <fullName evidence="2">Transmembrane protein, putative</fullName>
    </submittedName>
</protein>
<evidence type="ECO:0000256" key="1">
    <source>
        <dbReference type="SAM" id="Phobius"/>
    </source>
</evidence>